<evidence type="ECO:0000313" key="2">
    <source>
        <dbReference type="Proteomes" id="UP001569414"/>
    </source>
</evidence>
<sequence length="157" mass="17651">MVNLFELALNNKETDNFFRGEGVYFVPSPDYEGHVHGANISGHAHTFLKASSDNGKKFDDSFINFIKDLSLTEADLSNFLANFSSYVAQKSSHKLPGSNLFLEMDSLESTLVKNYLLKFKSAGALNEYKDKLNTHASFACRKGNEILKKILEELEME</sequence>
<protein>
    <submittedName>
        <fullName evidence="1">Uncharacterized protein</fullName>
    </submittedName>
</protein>
<dbReference type="Proteomes" id="UP001569414">
    <property type="component" value="Unassembled WGS sequence"/>
</dbReference>
<organism evidence="1 2">
    <name type="scientific">Microbulbifer echini</name>
    <dbReference type="NCBI Taxonomy" id="1529067"/>
    <lineage>
        <taxon>Bacteria</taxon>
        <taxon>Pseudomonadati</taxon>
        <taxon>Pseudomonadota</taxon>
        <taxon>Gammaproteobacteria</taxon>
        <taxon>Cellvibrionales</taxon>
        <taxon>Microbulbiferaceae</taxon>
        <taxon>Microbulbifer</taxon>
    </lineage>
</organism>
<gene>
    <name evidence="1" type="ORF">ACCI51_19230</name>
</gene>
<reference evidence="1 2" key="1">
    <citation type="submission" date="2024-08" db="EMBL/GenBank/DDBJ databases">
        <authorList>
            <person name="Ishaq N."/>
        </authorList>
    </citation>
    <scope>NUCLEOTIDE SEQUENCE [LARGE SCALE GENOMIC DNA]</scope>
    <source>
        <strain evidence="1 2">JCM 30400</strain>
    </source>
</reference>
<comment type="caution">
    <text evidence="1">The sequence shown here is derived from an EMBL/GenBank/DDBJ whole genome shotgun (WGS) entry which is preliminary data.</text>
</comment>
<proteinExistence type="predicted"/>
<accession>A0ABV4NTH4</accession>
<evidence type="ECO:0000313" key="1">
    <source>
        <dbReference type="EMBL" id="MFA0792673.1"/>
    </source>
</evidence>
<dbReference type="RefSeq" id="WP_143730755.1">
    <property type="nucleotide sequence ID" value="NZ_JBGMEL010000039.1"/>
</dbReference>
<name>A0ABV4NTH4_9GAMM</name>
<keyword evidence="2" id="KW-1185">Reference proteome</keyword>
<dbReference type="EMBL" id="JBGMEL010000039">
    <property type="protein sequence ID" value="MFA0792673.1"/>
    <property type="molecule type" value="Genomic_DNA"/>
</dbReference>